<gene>
    <name evidence="2" type="ORF">B0H16DRAFT_1467860</name>
</gene>
<protein>
    <submittedName>
        <fullName evidence="2">Uncharacterized protein</fullName>
    </submittedName>
</protein>
<dbReference type="Proteomes" id="UP001215598">
    <property type="component" value="Unassembled WGS sequence"/>
</dbReference>
<evidence type="ECO:0000313" key="2">
    <source>
        <dbReference type="EMBL" id="KAJ7733976.1"/>
    </source>
</evidence>
<dbReference type="EMBL" id="JARKIB010000135">
    <property type="protein sequence ID" value="KAJ7733976.1"/>
    <property type="molecule type" value="Genomic_DNA"/>
</dbReference>
<keyword evidence="3" id="KW-1185">Reference proteome</keyword>
<feature type="compositionally biased region" description="Basic and acidic residues" evidence="1">
    <location>
        <begin position="192"/>
        <end position="206"/>
    </location>
</feature>
<feature type="region of interest" description="Disordered" evidence="1">
    <location>
        <begin position="122"/>
        <end position="206"/>
    </location>
</feature>
<accession>A0AAD7MWN3</accession>
<organism evidence="2 3">
    <name type="scientific">Mycena metata</name>
    <dbReference type="NCBI Taxonomy" id="1033252"/>
    <lineage>
        <taxon>Eukaryota</taxon>
        <taxon>Fungi</taxon>
        <taxon>Dikarya</taxon>
        <taxon>Basidiomycota</taxon>
        <taxon>Agaricomycotina</taxon>
        <taxon>Agaricomycetes</taxon>
        <taxon>Agaricomycetidae</taxon>
        <taxon>Agaricales</taxon>
        <taxon>Marasmiineae</taxon>
        <taxon>Mycenaceae</taxon>
        <taxon>Mycena</taxon>
    </lineage>
</organism>
<dbReference type="AlphaFoldDB" id="A0AAD7MWN3"/>
<reference evidence="2" key="1">
    <citation type="submission" date="2023-03" db="EMBL/GenBank/DDBJ databases">
        <title>Massive genome expansion in bonnet fungi (Mycena s.s.) driven by repeated elements and novel gene families across ecological guilds.</title>
        <authorList>
            <consortium name="Lawrence Berkeley National Laboratory"/>
            <person name="Harder C.B."/>
            <person name="Miyauchi S."/>
            <person name="Viragh M."/>
            <person name="Kuo A."/>
            <person name="Thoen E."/>
            <person name="Andreopoulos B."/>
            <person name="Lu D."/>
            <person name="Skrede I."/>
            <person name="Drula E."/>
            <person name="Henrissat B."/>
            <person name="Morin E."/>
            <person name="Kohler A."/>
            <person name="Barry K."/>
            <person name="LaButti K."/>
            <person name="Morin E."/>
            <person name="Salamov A."/>
            <person name="Lipzen A."/>
            <person name="Mereny Z."/>
            <person name="Hegedus B."/>
            <person name="Baldrian P."/>
            <person name="Stursova M."/>
            <person name="Weitz H."/>
            <person name="Taylor A."/>
            <person name="Grigoriev I.V."/>
            <person name="Nagy L.G."/>
            <person name="Martin F."/>
            <person name="Kauserud H."/>
        </authorList>
    </citation>
    <scope>NUCLEOTIDE SEQUENCE</scope>
    <source>
        <strain evidence="2">CBHHK182m</strain>
    </source>
</reference>
<evidence type="ECO:0000313" key="3">
    <source>
        <dbReference type="Proteomes" id="UP001215598"/>
    </source>
</evidence>
<evidence type="ECO:0000256" key="1">
    <source>
        <dbReference type="SAM" id="MobiDB-lite"/>
    </source>
</evidence>
<feature type="compositionally biased region" description="Acidic residues" evidence="1">
    <location>
        <begin position="127"/>
        <end position="152"/>
    </location>
</feature>
<comment type="caution">
    <text evidence="2">The sequence shown here is derived from an EMBL/GenBank/DDBJ whole genome shotgun (WGS) entry which is preliminary data.</text>
</comment>
<proteinExistence type="predicted"/>
<sequence>MCYALISSCPSVILRRLVSCLTSFRGPPAVLPSRLVIFPKSISPLSHHYIPNSMVRCAGCQNDFKGKGYTLHLKLTHNPPCVAIFEAAEARTVHQKPSAEFGNIEIPAGPFEGDFFGEGYTPVDFGYVDDSEDDGPPSNDPESDPESDDEIEAQERADLAGGYEPPRPQRGEDDPMPPRDENPDPAVAPPTREVRKAAEDHFHHKPIVEKYHSALAGKPIVNPKAQSSEQAYASSLNDLTAANPYAPFTSKLDWEVAKWAKLR</sequence>
<name>A0AAD7MWN3_9AGAR</name>
<feature type="compositionally biased region" description="Basic and acidic residues" evidence="1">
    <location>
        <begin position="167"/>
        <end position="182"/>
    </location>
</feature>